<feature type="domain" description="HTH CENPB-type" evidence="2">
    <location>
        <begin position="3"/>
        <end position="72"/>
    </location>
</feature>
<dbReference type="InterPro" id="IPR006600">
    <property type="entry name" value="HTH_CenpB_DNA-bd_dom"/>
</dbReference>
<evidence type="ECO:0000259" key="2">
    <source>
        <dbReference type="PROSITE" id="PS51253"/>
    </source>
</evidence>
<dbReference type="PROSITE" id="PS51253">
    <property type="entry name" value="HTH_CENPB"/>
    <property type="match status" value="1"/>
</dbReference>
<dbReference type="Proteomes" id="UP000799779">
    <property type="component" value="Unassembled WGS sequence"/>
</dbReference>
<keyword evidence="1" id="KW-0238">DNA-binding</keyword>
<name>A0A6A5X3S6_9PLEO</name>
<accession>A0A6A5X3S6</accession>
<dbReference type="OrthoDB" id="3937230at2759"/>
<evidence type="ECO:0000256" key="1">
    <source>
        <dbReference type="ARBA" id="ARBA00023125"/>
    </source>
</evidence>
<evidence type="ECO:0000313" key="4">
    <source>
        <dbReference type="Proteomes" id="UP000799779"/>
    </source>
</evidence>
<protein>
    <recommendedName>
        <fullName evidence="2">HTH CENPB-type domain-containing protein</fullName>
    </recommendedName>
</protein>
<dbReference type="AlphaFoldDB" id="A0A6A5X3S6"/>
<feature type="non-terminal residue" evidence="3">
    <location>
        <position position="72"/>
    </location>
</feature>
<keyword evidence="4" id="KW-1185">Reference proteome</keyword>
<organism evidence="3 4">
    <name type="scientific">Amniculicola lignicola CBS 123094</name>
    <dbReference type="NCBI Taxonomy" id="1392246"/>
    <lineage>
        <taxon>Eukaryota</taxon>
        <taxon>Fungi</taxon>
        <taxon>Dikarya</taxon>
        <taxon>Ascomycota</taxon>
        <taxon>Pezizomycotina</taxon>
        <taxon>Dothideomycetes</taxon>
        <taxon>Pleosporomycetidae</taxon>
        <taxon>Pleosporales</taxon>
        <taxon>Amniculicolaceae</taxon>
        <taxon>Amniculicola</taxon>
    </lineage>
</organism>
<proteinExistence type="predicted"/>
<dbReference type="EMBL" id="ML977557">
    <property type="protein sequence ID" value="KAF2007550.1"/>
    <property type="molecule type" value="Genomic_DNA"/>
</dbReference>
<evidence type="ECO:0000313" key="3">
    <source>
        <dbReference type="EMBL" id="KAF2007550.1"/>
    </source>
</evidence>
<reference evidence="3" key="1">
    <citation type="journal article" date="2020" name="Stud. Mycol.">
        <title>101 Dothideomycetes genomes: a test case for predicting lifestyles and emergence of pathogens.</title>
        <authorList>
            <person name="Haridas S."/>
            <person name="Albert R."/>
            <person name="Binder M."/>
            <person name="Bloem J."/>
            <person name="Labutti K."/>
            <person name="Salamov A."/>
            <person name="Andreopoulos B."/>
            <person name="Baker S."/>
            <person name="Barry K."/>
            <person name="Bills G."/>
            <person name="Bluhm B."/>
            <person name="Cannon C."/>
            <person name="Castanera R."/>
            <person name="Culley D."/>
            <person name="Daum C."/>
            <person name="Ezra D."/>
            <person name="Gonzalez J."/>
            <person name="Henrissat B."/>
            <person name="Kuo A."/>
            <person name="Liang C."/>
            <person name="Lipzen A."/>
            <person name="Lutzoni F."/>
            <person name="Magnuson J."/>
            <person name="Mondo S."/>
            <person name="Nolan M."/>
            <person name="Ohm R."/>
            <person name="Pangilinan J."/>
            <person name="Park H.-J."/>
            <person name="Ramirez L."/>
            <person name="Alfaro M."/>
            <person name="Sun H."/>
            <person name="Tritt A."/>
            <person name="Yoshinaga Y."/>
            <person name="Zwiers L.-H."/>
            <person name="Turgeon B."/>
            <person name="Goodwin S."/>
            <person name="Spatafora J."/>
            <person name="Crous P."/>
            <person name="Grigoriev I."/>
        </authorList>
    </citation>
    <scope>NUCLEOTIDE SEQUENCE</scope>
    <source>
        <strain evidence="3">CBS 123094</strain>
    </source>
</reference>
<dbReference type="GO" id="GO:0003677">
    <property type="term" value="F:DNA binding"/>
    <property type="evidence" value="ECO:0007669"/>
    <property type="project" value="UniProtKB-KW"/>
</dbReference>
<feature type="non-terminal residue" evidence="3">
    <location>
        <position position="1"/>
    </location>
</feature>
<gene>
    <name evidence="3" type="ORF">P154DRAFT_412538</name>
</gene>
<sequence length="72" mass="8243">GKTKAERRQYLTPSEEKALVIYILRAAALGSPIRIKSIPPLAFILARRRSTSKAIKPRNKNWPQAFTRRNPE</sequence>